<keyword evidence="3" id="KW-1185">Reference proteome</keyword>
<reference evidence="2 3" key="1">
    <citation type="submission" date="2020-06" db="EMBL/GenBank/DDBJ databases">
        <title>Description of novel acetic acid bacteria.</title>
        <authorList>
            <person name="Sombolestani A."/>
        </authorList>
    </citation>
    <scope>NUCLEOTIDE SEQUENCE [LARGE SCALE GENOMIC DNA]</scope>
    <source>
        <strain evidence="2 3">LMG 27010</strain>
    </source>
</reference>
<evidence type="ECO:0000313" key="2">
    <source>
        <dbReference type="EMBL" id="NVN40011.1"/>
    </source>
</evidence>
<dbReference type="EMBL" id="JABXXR010000024">
    <property type="protein sequence ID" value="NVN40011.1"/>
    <property type="molecule type" value="Genomic_DNA"/>
</dbReference>
<evidence type="ECO:0000313" key="3">
    <source>
        <dbReference type="Proteomes" id="UP000585665"/>
    </source>
</evidence>
<organism evidence="2 3">
    <name type="scientific">Ameyamaea chiangmaiensis</name>
    <dbReference type="NCBI Taxonomy" id="442969"/>
    <lineage>
        <taxon>Bacteria</taxon>
        <taxon>Pseudomonadati</taxon>
        <taxon>Pseudomonadota</taxon>
        <taxon>Alphaproteobacteria</taxon>
        <taxon>Acetobacterales</taxon>
        <taxon>Acetobacteraceae</taxon>
        <taxon>Ameyamaea</taxon>
    </lineage>
</organism>
<dbReference type="Pfam" id="PF13801">
    <property type="entry name" value="Metal_resist"/>
    <property type="match status" value="1"/>
</dbReference>
<dbReference type="AlphaFoldDB" id="A0A850PFU7"/>
<keyword evidence="1" id="KW-0472">Membrane</keyword>
<feature type="transmembrane region" description="Helical" evidence="1">
    <location>
        <begin position="12"/>
        <end position="31"/>
    </location>
</feature>
<proteinExistence type="predicted"/>
<sequence>MMLDQRSLRRSLVASVFANVFLLAVVAGFILPHHRAETRHPPLTSVLAEVEKRLRPEDARQFRTVIEQNDPHMEEDSRRLSRARRRVNRLILSDPLDTRELRAAMAEWREDWNLFTAPFDTALVVALSQISPTGRKLLIAPETDERGGEDNTAALKR</sequence>
<dbReference type="Proteomes" id="UP000585665">
    <property type="component" value="Unassembled WGS sequence"/>
</dbReference>
<comment type="caution">
    <text evidence="2">The sequence shown here is derived from an EMBL/GenBank/DDBJ whole genome shotgun (WGS) entry which is preliminary data.</text>
</comment>
<name>A0A850PFU7_9PROT</name>
<protein>
    <submittedName>
        <fullName evidence="2">Periplasmic heavy metal sensor</fullName>
    </submittedName>
</protein>
<keyword evidence="1" id="KW-0812">Transmembrane</keyword>
<gene>
    <name evidence="2" type="ORF">HUK82_05465</name>
</gene>
<evidence type="ECO:0000256" key="1">
    <source>
        <dbReference type="SAM" id="Phobius"/>
    </source>
</evidence>
<keyword evidence="1" id="KW-1133">Transmembrane helix</keyword>
<dbReference type="RefSeq" id="WP_176612988.1">
    <property type="nucleotide sequence ID" value="NZ_JABXXR010000024.1"/>
</dbReference>
<dbReference type="InterPro" id="IPR025961">
    <property type="entry name" value="Metal_resist"/>
</dbReference>
<accession>A0A850PFU7</accession>